<evidence type="ECO:0000313" key="1">
    <source>
        <dbReference type="EMBL" id="MBE9078753.1"/>
    </source>
</evidence>
<dbReference type="RefSeq" id="WP_193908924.1">
    <property type="nucleotide sequence ID" value="NZ_JADEXG010000039.1"/>
</dbReference>
<dbReference type="Proteomes" id="UP000636505">
    <property type="component" value="Unassembled WGS sequence"/>
</dbReference>
<dbReference type="InterPro" id="IPR018971">
    <property type="entry name" value="DUF1997"/>
</dbReference>
<keyword evidence="2" id="KW-1185">Reference proteome</keyword>
<proteinExistence type="predicted"/>
<protein>
    <submittedName>
        <fullName evidence="1">DUF1997 domain-containing protein</fullName>
    </submittedName>
</protein>
<dbReference type="EMBL" id="JADEXG010000039">
    <property type="protein sequence ID" value="MBE9078753.1"/>
    <property type="molecule type" value="Genomic_DNA"/>
</dbReference>
<dbReference type="Gene3D" id="3.30.530.20">
    <property type="match status" value="1"/>
</dbReference>
<dbReference type="AlphaFoldDB" id="A0A8J7AWT6"/>
<dbReference type="InterPro" id="IPR023393">
    <property type="entry name" value="START-like_dom_sf"/>
</dbReference>
<comment type="caution">
    <text evidence="1">The sequence shown here is derived from an EMBL/GenBank/DDBJ whole genome shotgun (WGS) entry which is preliminary data.</text>
</comment>
<accession>A0A8J7AWT6</accession>
<gene>
    <name evidence="1" type="ORF">IQ241_15860</name>
</gene>
<name>A0A8J7AWT6_9CYAN</name>
<reference evidence="1" key="1">
    <citation type="submission" date="2020-10" db="EMBL/GenBank/DDBJ databases">
        <authorList>
            <person name="Castelo-Branco R."/>
            <person name="Eusebio N."/>
            <person name="Adriana R."/>
            <person name="Vieira A."/>
            <person name="Brugerolle De Fraissinette N."/>
            <person name="Rezende De Castro R."/>
            <person name="Schneider M.P."/>
            <person name="Vasconcelos V."/>
            <person name="Leao P.N."/>
        </authorList>
    </citation>
    <scope>NUCLEOTIDE SEQUENCE</scope>
    <source>
        <strain evidence="1">LEGE 07310</strain>
    </source>
</reference>
<dbReference type="Pfam" id="PF09366">
    <property type="entry name" value="DUF1997"/>
    <property type="match status" value="1"/>
</dbReference>
<evidence type="ECO:0000313" key="2">
    <source>
        <dbReference type="Proteomes" id="UP000636505"/>
    </source>
</evidence>
<sequence>MQVPSSHPSKSAPGLFNQGAGLLQAQEMTQLDTDSSPLETVQFQGNYIGQMEMYADAATVAEYLDAHQGWFGRCARPMSVEPIGENGYALTVGRFGSLNLEIEPRIGLHLLPQDQGIYRIETIPVPGFEPKGYEVDFQASMTLCENGPENAPQDAQVERATHVEWDLTLCTLVQMPRFIQALPHSLVKASGDKLLNQIVRQVSRRLTKKVQEDFHNRLNLPVPSSAKKGFWQR</sequence>
<organism evidence="1 2">
    <name type="scientific">Vasconcelosia minhoensis LEGE 07310</name>
    <dbReference type="NCBI Taxonomy" id="915328"/>
    <lineage>
        <taxon>Bacteria</taxon>
        <taxon>Bacillati</taxon>
        <taxon>Cyanobacteriota</taxon>
        <taxon>Cyanophyceae</taxon>
        <taxon>Nodosilineales</taxon>
        <taxon>Cymatolegaceae</taxon>
        <taxon>Vasconcelosia</taxon>
        <taxon>Vasconcelosia minhoensis</taxon>
    </lineage>
</organism>